<sequence length="117" mass="12876">MRETTLLTRKFHGAPIRSRSRNSPATVGPARVPDRSARNRDVKPRAKISSETSSKRNKMVTATIGAYTSTLTWVVMEGARGRGVPMGEEGPMSTSEPRLWIQVYRLAVGITTAADYL</sequence>
<reference evidence="2 3" key="1">
    <citation type="submission" date="2021-07" db="EMBL/GenBank/DDBJ databases">
        <title>Genome data of Colletotrichum spaethianum.</title>
        <authorList>
            <person name="Utami Y.D."/>
            <person name="Hiruma K."/>
        </authorList>
    </citation>
    <scope>NUCLEOTIDE SEQUENCE [LARGE SCALE GENOMIC DNA]</scope>
    <source>
        <strain evidence="2 3">MAFF 242679</strain>
    </source>
</reference>
<name>A0AA37LUC1_9PEZI</name>
<protein>
    <submittedName>
        <fullName evidence="2">Uncharacterized protein</fullName>
    </submittedName>
</protein>
<proteinExistence type="predicted"/>
<evidence type="ECO:0000313" key="2">
    <source>
        <dbReference type="EMBL" id="GJC84762.1"/>
    </source>
</evidence>
<dbReference type="Proteomes" id="UP001055172">
    <property type="component" value="Unassembled WGS sequence"/>
</dbReference>
<feature type="compositionally biased region" description="Basic and acidic residues" evidence="1">
    <location>
        <begin position="32"/>
        <end position="44"/>
    </location>
</feature>
<dbReference type="AlphaFoldDB" id="A0AA37LUC1"/>
<organism evidence="2 3">
    <name type="scientific">Colletotrichum liriopes</name>
    <dbReference type="NCBI Taxonomy" id="708192"/>
    <lineage>
        <taxon>Eukaryota</taxon>
        <taxon>Fungi</taxon>
        <taxon>Dikarya</taxon>
        <taxon>Ascomycota</taxon>
        <taxon>Pezizomycotina</taxon>
        <taxon>Sordariomycetes</taxon>
        <taxon>Hypocreomycetidae</taxon>
        <taxon>Glomerellales</taxon>
        <taxon>Glomerellaceae</taxon>
        <taxon>Colletotrichum</taxon>
        <taxon>Colletotrichum spaethianum species complex</taxon>
    </lineage>
</organism>
<accession>A0AA37LUC1</accession>
<keyword evidence="3" id="KW-1185">Reference proteome</keyword>
<dbReference type="EMBL" id="BPPX01000015">
    <property type="protein sequence ID" value="GJC84762.1"/>
    <property type="molecule type" value="Genomic_DNA"/>
</dbReference>
<feature type="region of interest" description="Disordered" evidence="1">
    <location>
        <begin position="1"/>
        <end position="56"/>
    </location>
</feature>
<evidence type="ECO:0000256" key="1">
    <source>
        <dbReference type="SAM" id="MobiDB-lite"/>
    </source>
</evidence>
<comment type="caution">
    <text evidence="2">The sequence shown here is derived from an EMBL/GenBank/DDBJ whole genome shotgun (WGS) entry which is preliminary data.</text>
</comment>
<gene>
    <name evidence="2" type="ORF">ColLi_07600</name>
</gene>
<evidence type="ECO:0000313" key="3">
    <source>
        <dbReference type="Proteomes" id="UP001055172"/>
    </source>
</evidence>